<feature type="region of interest" description="Disordered" evidence="8">
    <location>
        <begin position="381"/>
        <end position="405"/>
    </location>
</feature>
<dbReference type="Pfam" id="PF07683">
    <property type="entry name" value="CobW_C"/>
    <property type="match status" value="1"/>
</dbReference>
<name>A0A8J5XEG7_DIALT</name>
<evidence type="ECO:0000313" key="10">
    <source>
        <dbReference type="EMBL" id="KAG8465438.1"/>
    </source>
</evidence>
<dbReference type="SMART" id="SM00833">
    <property type="entry name" value="CobW_C"/>
    <property type="match status" value="1"/>
</dbReference>
<dbReference type="PANTHER" id="PTHR13748">
    <property type="entry name" value="COBW-RELATED"/>
    <property type="match status" value="1"/>
</dbReference>
<keyword evidence="3" id="KW-0862">Zinc</keyword>
<dbReference type="CDD" id="cd03112">
    <property type="entry name" value="CobW-like"/>
    <property type="match status" value="1"/>
</dbReference>
<dbReference type="SUPFAM" id="SSF90002">
    <property type="entry name" value="Hypothetical protein YjiA, C-terminal domain"/>
    <property type="match status" value="1"/>
</dbReference>
<dbReference type="Gene3D" id="3.30.1220.10">
    <property type="entry name" value="CobW-like, C-terminal domain"/>
    <property type="match status" value="1"/>
</dbReference>
<evidence type="ECO:0000256" key="3">
    <source>
        <dbReference type="ARBA" id="ARBA00022833"/>
    </source>
</evidence>
<dbReference type="OrthoDB" id="258627at2759"/>
<evidence type="ECO:0000256" key="6">
    <source>
        <dbReference type="ARBA" id="ARBA00034320"/>
    </source>
</evidence>
<dbReference type="InterPro" id="IPR051316">
    <property type="entry name" value="Zinc-reg_GTPase_activator"/>
</dbReference>
<protein>
    <recommendedName>
        <fullName evidence="9">CobW C-terminal domain-containing protein</fullName>
    </recommendedName>
</protein>
<dbReference type="Gene3D" id="3.40.50.300">
    <property type="entry name" value="P-loop containing nucleotide triphosphate hydrolases"/>
    <property type="match status" value="1"/>
</dbReference>
<keyword evidence="11" id="KW-1185">Reference proteome</keyword>
<dbReference type="Pfam" id="PF02492">
    <property type="entry name" value="cobW"/>
    <property type="match status" value="1"/>
</dbReference>
<dbReference type="GO" id="GO:0005737">
    <property type="term" value="C:cytoplasm"/>
    <property type="evidence" value="ECO:0007669"/>
    <property type="project" value="TreeGrafter"/>
</dbReference>
<organism evidence="10 11">
    <name type="scientific">Diacronema lutheri</name>
    <name type="common">Unicellular marine alga</name>
    <name type="synonym">Monochrysis lutheri</name>
    <dbReference type="NCBI Taxonomy" id="2081491"/>
    <lineage>
        <taxon>Eukaryota</taxon>
        <taxon>Haptista</taxon>
        <taxon>Haptophyta</taxon>
        <taxon>Pavlovophyceae</taxon>
        <taxon>Pavlovales</taxon>
        <taxon>Pavlovaceae</taxon>
        <taxon>Diacronema</taxon>
    </lineage>
</organism>
<sequence>MEAAVGMGTTPVTVITGFLGSGKSTLLEHVLRERHGRRIAVIQNELGAGGSLPEQVSMLNETGDRYDEWVELPNGCLCCAVRDKLTIALERLMERRGQFEYILIETTGVANPGALASTFWLDDALESPLRLDGIVTLVDAANVLRHVSARSVETGQVNEVVQQIAYADRLILNKCDLAPSAERLDEVEQTVRTINGLAPIVRAEYAHVDLDAILGTSSFQTQRALDVGASLARARAGVLSGECLPCAPMEPHGTARDDAGSGDAHSIRVQTCSLRTDGRLALEPFKAWLCDLLWERPTRPVFRAKGLLHFAGEDVRPHALQAVHDVWDLKPCGPALVAADSGGDDGGQRGGAAPTNWIVIIGARVDADALGREFRGCVAREGNGGAGEDGAEEGGLGGAHDVDVT</sequence>
<dbReference type="GO" id="GO:0005525">
    <property type="term" value="F:GTP binding"/>
    <property type="evidence" value="ECO:0007669"/>
    <property type="project" value="UniProtKB-KW"/>
</dbReference>
<dbReference type="Proteomes" id="UP000751190">
    <property type="component" value="Unassembled WGS sequence"/>
</dbReference>
<dbReference type="InterPro" id="IPR011629">
    <property type="entry name" value="CobW-like_C"/>
</dbReference>
<dbReference type="GO" id="GO:0016787">
    <property type="term" value="F:hydrolase activity"/>
    <property type="evidence" value="ECO:0007669"/>
    <property type="project" value="UniProtKB-KW"/>
</dbReference>
<gene>
    <name evidence="10" type="ORF">KFE25_002745</name>
</gene>
<evidence type="ECO:0000256" key="2">
    <source>
        <dbReference type="ARBA" id="ARBA00022801"/>
    </source>
</evidence>
<dbReference type="EMBL" id="JAGTXO010000010">
    <property type="protein sequence ID" value="KAG8465438.1"/>
    <property type="molecule type" value="Genomic_DNA"/>
</dbReference>
<evidence type="ECO:0000256" key="7">
    <source>
        <dbReference type="ARBA" id="ARBA00049117"/>
    </source>
</evidence>
<dbReference type="SUPFAM" id="SSF52540">
    <property type="entry name" value="P-loop containing nucleoside triphosphate hydrolases"/>
    <property type="match status" value="1"/>
</dbReference>
<proteinExistence type="inferred from homology"/>
<keyword evidence="5" id="KW-0143">Chaperone</keyword>
<feature type="compositionally biased region" description="Gly residues" evidence="8">
    <location>
        <begin position="382"/>
        <end position="398"/>
    </location>
</feature>
<dbReference type="PANTHER" id="PTHR13748:SF31">
    <property type="entry name" value="ZINC-REGULATED GTPASE METALLOPROTEIN ACTIVATOR 1A-RELATED"/>
    <property type="match status" value="1"/>
</dbReference>
<dbReference type="InterPro" id="IPR003495">
    <property type="entry name" value="CobW/HypB/UreG_nucleotide-bd"/>
</dbReference>
<evidence type="ECO:0000313" key="11">
    <source>
        <dbReference type="Proteomes" id="UP000751190"/>
    </source>
</evidence>
<dbReference type="AlphaFoldDB" id="A0A8J5XEG7"/>
<accession>A0A8J5XEG7</accession>
<evidence type="ECO:0000259" key="9">
    <source>
        <dbReference type="SMART" id="SM00833"/>
    </source>
</evidence>
<evidence type="ECO:0000256" key="4">
    <source>
        <dbReference type="ARBA" id="ARBA00023134"/>
    </source>
</evidence>
<reference evidence="10" key="1">
    <citation type="submission" date="2021-05" db="EMBL/GenBank/DDBJ databases">
        <title>The genome of the haptophyte Pavlova lutheri (Diacronema luteri, Pavlovales) - a model for lipid biosynthesis in eukaryotic algae.</title>
        <authorList>
            <person name="Hulatt C.J."/>
            <person name="Posewitz M.C."/>
        </authorList>
    </citation>
    <scope>NUCLEOTIDE SEQUENCE</scope>
    <source>
        <strain evidence="10">NIVA-4/92</strain>
    </source>
</reference>
<evidence type="ECO:0000256" key="5">
    <source>
        <dbReference type="ARBA" id="ARBA00023186"/>
    </source>
</evidence>
<comment type="similarity">
    <text evidence="6">Belongs to the SIMIBI class G3E GTPase family. ZNG1 subfamily.</text>
</comment>
<dbReference type="InterPro" id="IPR027417">
    <property type="entry name" value="P-loop_NTPase"/>
</dbReference>
<keyword evidence="4" id="KW-0342">GTP-binding</keyword>
<evidence type="ECO:0000256" key="1">
    <source>
        <dbReference type="ARBA" id="ARBA00022741"/>
    </source>
</evidence>
<comment type="catalytic activity">
    <reaction evidence="7">
        <text>GTP + H2O = GDP + phosphate + H(+)</text>
        <dbReference type="Rhea" id="RHEA:19669"/>
        <dbReference type="ChEBI" id="CHEBI:15377"/>
        <dbReference type="ChEBI" id="CHEBI:15378"/>
        <dbReference type="ChEBI" id="CHEBI:37565"/>
        <dbReference type="ChEBI" id="CHEBI:43474"/>
        <dbReference type="ChEBI" id="CHEBI:58189"/>
    </reaction>
    <physiologicalReaction direction="left-to-right" evidence="7">
        <dbReference type="Rhea" id="RHEA:19670"/>
    </physiologicalReaction>
</comment>
<keyword evidence="1" id="KW-0547">Nucleotide-binding</keyword>
<keyword evidence="2" id="KW-0378">Hydrolase</keyword>
<dbReference type="OMA" id="SWERHIV"/>
<feature type="domain" description="CobW C-terminal" evidence="9">
    <location>
        <begin position="269"/>
        <end position="378"/>
    </location>
</feature>
<evidence type="ECO:0000256" key="8">
    <source>
        <dbReference type="SAM" id="MobiDB-lite"/>
    </source>
</evidence>
<comment type="caution">
    <text evidence="10">The sequence shown here is derived from an EMBL/GenBank/DDBJ whole genome shotgun (WGS) entry which is preliminary data.</text>
</comment>
<dbReference type="InterPro" id="IPR036627">
    <property type="entry name" value="CobW-likC_sf"/>
</dbReference>